<gene>
    <name evidence="12" type="ORF">O6P43_033047</name>
</gene>
<dbReference type="PROSITE" id="PS00108">
    <property type="entry name" value="PROTEIN_KINASE_ST"/>
    <property type="match status" value="1"/>
</dbReference>
<evidence type="ECO:0000256" key="4">
    <source>
        <dbReference type="ARBA" id="ARBA00022679"/>
    </source>
</evidence>
<dbReference type="InterPro" id="IPR001245">
    <property type="entry name" value="Ser-Thr/Tyr_kinase_cat_dom"/>
</dbReference>
<dbReference type="SUPFAM" id="SSF56112">
    <property type="entry name" value="Protein kinase-like (PK-like)"/>
    <property type="match status" value="1"/>
</dbReference>
<keyword evidence="3 9" id="KW-0723">Serine/threonine-protein kinase</keyword>
<proteinExistence type="inferred from homology"/>
<dbReference type="PANTHER" id="PTHR45621">
    <property type="entry name" value="OS01G0588500 PROTEIN-RELATED"/>
    <property type="match status" value="1"/>
</dbReference>
<keyword evidence="7 8" id="KW-0067">ATP-binding</keyword>
<dbReference type="KEGG" id="qsa:O6P43_033047"/>
<comment type="caution">
    <text evidence="12">The sequence shown here is derived from an EMBL/GenBank/DDBJ whole genome shotgun (WGS) entry which is preliminary data.</text>
</comment>
<dbReference type="Gene3D" id="1.10.510.10">
    <property type="entry name" value="Transferase(Phosphotransferase) domain 1"/>
    <property type="match status" value="1"/>
</dbReference>
<keyword evidence="6 12" id="KW-0418">Kinase</keyword>
<feature type="domain" description="Protein kinase" evidence="11">
    <location>
        <begin position="122"/>
        <end position="409"/>
    </location>
</feature>
<dbReference type="Gene3D" id="3.30.200.20">
    <property type="entry name" value="Phosphorylase Kinase, domain 1"/>
    <property type="match status" value="1"/>
</dbReference>
<dbReference type="PROSITE" id="PS00107">
    <property type="entry name" value="PROTEIN_KINASE_ATP"/>
    <property type="match status" value="1"/>
</dbReference>
<dbReference type="FunFam" id="1.10.510.10:FF:000095">
    <property type="entry name" value="protein STRUBBELIG-RECEPTOR FAMILY 8"/>
    <property type="match status" value="1"/>
</dbReference>
<dbReference type="GO" id="GO:0005524">
    <property type="term" value="F:ATP binding"/>
    <property type="evidence" value="ECO:0007669"/>
    <property type="project" value="UniProtKB-UniRule"/>
</dbReference>
<dbReference type="PROSITE" id="PS50011">
    <property type="entry name" value="PROTEIN_KINASE_DOM"/>
    <property type="match status" value="1"/>
</dbReference>
<evidence type="ECO:0000256" key="9">
    <source>
        <dbReference type="RuleBase" id="RU000304"/>
    </source>
</evidence>
<dbReference type="EMBL" id="JARAOO010000014">
    <property type="protein sequence ID" value="KAJ7943510.1"/>
    <property type="molecule type" value="Genomic_DNA"/>
</dbReference>
<feature type="compositionally biased region" description="Polar residues" evidence="10">
    <location>
        <begin position="58"/>
        <end position="70"/>
    </location>
</feature>
<keyword evidence="4" id="KW-0808">Transferase</keyword>
<dbReference type="GO" id="GO:0005886">
    <property type="term" value="C:plasma membrane"/>
    <property type="evidence" value="ECO:0007669"/>
    <property type="project" value="UniProtKB-SubCell"/>
</dbReference>
<keyword evidence="13" id="KW-1185">Reference proteome</keyword>
<comment type="subcellular location">
    <subcellularLocation>
        <location evidence="1">Cell membrane</location>
    </subcellularLocation>
</comment>
<evidence type="ECO:0000256" key="8">
    <source>
        <dbReference type="PROSITE-ProRule" id="PRU10141"/>
    </source>
</evidence>
<keyword evidence="5 8" id="KW-0547">Nucleotide-binding</keyword>
<evidence type="ECO:0000259" key="11">
    <source>
        <dbReference type="PROSITE" id="PS50011"/>
    </source>
</evidence>
<dbReference type="Proteomes" id="UP001163823">
    <property type="component" value="Chromosome 14"/>
</dbReference>
<evidence type="ECO:0000256" key="7">
    <source>
        <dbReference type="ARBA" id="ARBA00022840"/>
    </source>
</evidence>
<sequence>MGNCLRRAHCPNQPDPVCVTQPFPGVEAIKVPGRHTRTSLVSSNATRGKHAKDGKNNFPIQEDTSNSLSRKQTRKRGGDGRHGYIPNPRDWILLKVNKDIVLQSCKLNCFCFSVLKAATQKFNTKNLVGQGGSGDVYKGYLTYCTMNAARPNGGFAIAVKKLRRQKAQSHEEWLNELIYLSKLSHPNIVKLIGYCCEGENRILVYEYVSRGCLETQLLKENNPELNWNRRIKIAVGAARALDYLHTYGRPVIHRDIKTSNVLLDADFNSKLSDFGLARDGPLGEHSHVSTRILGTRGYFAPEYIATGHLTLKADVYSFGVVLLEILSGSAAVKKYSDGVAGNLALWAEPYLSNKVELHQVIDKRLGKNIPMKECYKFADIIGRCLNSNPKSRPTMAEVVTDLEQLQLTLGSYDQESYDISKFTP</sequence>
<evidence type="ECO:0000256" key="5">
    <source>
        <dbReference type="ARBA" id="ARBA00022741"/>
    </source>
</evidence>
<dbReference type="Pfam" id="PF07714">
    <property type="entry name" value="PK_Tyr_Ser-Thr"/>
    <property type="match status" value="1"/>
</dbReference>
<feature type="binding site" evidence="8">
    <location>
        <position position="161"/>
    </location>
    <ligand>
        <name>ATP</name>
        <dbReference type="ChEBI" id="CHEBI:30616"/>
    </ligand>
</feature>
<evidence type="ECO:0000256" key="1">
    <source>
        <dbReference type="ARBA" id="ARBA00004236"/>
    </source>
</evidence>
<evidence type="ECO:0000313" key="13">
    <source>
        <dbReference type="Proteomes" id="UP001163823"/>
    </source>
</evidence>
<dbReference type="InterPro" id="IPR050823">
    <property type="entry name" value="Plant_Ser_Thr_Prot_Kinase"/>
</dbReference>
<dbReference type="InterPro" id="IPR011009">
    <property type="entry name" value="Kinase-like_dom_sf"/>
</dbReference>
<accession>A0AAD7KRA4</accession>
<reference evidence="12" key="1">
    <citation type="journal article" date="2023" name="Science">
        <title>Elucidation of the pathway for biosynthesis of saponin adjuvants from the soapbark tree.</title>
        <authorList>
            <person name="Reed J."/>
            <person name="Orme A."/>
            <person name="El-Demerdash A."/>
            <person name="Owen C."/>
            <person name="Martin L.B.B."/>
            <person name="Misra R.C."/>
            <person name="Kikuchi S."/>
            <person name="Rejzek M."/>
            <person name="Martin A.C."/>
            <person name="Harkess A."/>
            <person name="Leebens-Mack J."/>
            <person name="Louveau T."/>
            <person name="Stephenson M.J."/>
            <person name="Osbourn A."/>
        </authorList>
    </citation>
    <scope>NUCLEOTIDE SEQUENCE</scope>
    <source>
        <strain evidence="12">S10</strain>
    </source>
</reference>
<evidence type="ECO:0000313" key="12">
    <source>
        <dbReference type="EMBL" id="KAJ7943510.1"/>
    </source>
</evidence>
<evidence type="ECO:0000256" key="2">
    <source>
        <dbReference type="ARBA" id="ARBA00022475"/>
    </source>
</evidence>
<organism evidence="12 13">
    <name type="scientific">Quillaja saponaria</name>
    <name type="common">Soap bark tree</name>
    <dbReference type="NCBI Taxonomy" id="32244"/>
    <lineage>
        <taxon>Eukaryota</taxon>
        <taxon>Viridiplantae</taxon>
        <taxon>Streptophyta</taxon>
        <taxon>Embryophyta</taxon>
        <taxon>Tracheophyta</taxon>
        <taxon>Spermatophyta</taxon>
        <taxon>Magnoliopsida</taxon>
        <taxon>eudicotyledons</taxon>
        <taxon>Gunneridae</taxon>
        <taxon>Pentapetalae</taxon>
        <taxon>rosids</taxon>
        <taxon>fabids</taxon>
        <taxon>Fabales</taxon>
        <taxon>Quillajaceae</taxon>
        <taxon>Quillaja</taxon>
    </lineage>
</organism>
<evidence type="ECO:0000256" key="6">
    <source>
        <dbReference type="ARBA" id="ARBA00022777"/>
    </source>
</evidence>
<evidence type="ECO:0000256" key="3">
    <source>
        <dbReference type="ARBA" id="ARBA00022527"/>
    </source>
</evidence>
<dbReference type="AlphaFoldDB" id="A0AAD7KRA4"/>
<dbReference type="CDD" id="cd14066">
    <property type="entry name" value="STKc_IRAK"/>
    <property type="match status" value="1"/>
</dbReference>
<evidence type="ECO:0000256" key="10">
    <source>
        <dbReference type="SAM" id="MobiDB-lite"/>
    </source>
</evidence>
<keyword evidence="2" id="KW-0472">Membrane</keyword>
<feature type="region of interest" description="Disordered" evidence="10">
    <location>
        <begin position="34"/>
        <end position="83"/>
    </location>
</feature>
<keyword evidence="2" id="KW-1003">Cell membrane</keyword>
<dbReference type="GO" id="GO:0004674">
    <property type="term" value="F:protein serine/threonine kinase activity"/>
    <property type="evidence" value="ECO:0007669"/>
    <property type="project" value="UniProtKB-KW"/>
</dbReference>
<dbReference type="SMART" id="SM00220">
    <property type="entry name" value="S_TKc"/>
    <property type="match status" value="1"/>
</dbReference>
<dbReference type="InterPro" id="IPR008271">
    <property type="entry name" value="Ser/Thr_kinase_AS"/>
</dbReference>
<name>A0AAD7KRA4_QUISA</name>
<dbReference type="InterPro" id="IPR000719">
    <property type="entry name" value="Prot_kinase_dom"/>
</dbReference>
<comment type="similarity">
    <text evidence="9">Belongs to the protein kinase superfamily.</text>
</comment>
<dbReference type="InterPro" id="IPR017441">
    <property type="entry name" value="Protein_kinase_ATP_BS"/>
</dbReference>
<protein>
    <submittedName>
        <fullName evidence="12">Protein kinase</fullName>
    </submittedName>
</protein>